<evidence type="ECO:0000313" key="1">
    <source>
        <dbReference type="EMBL" id="GAI77935.1"/>
    </source>
</evidence>
<proteinExistence type="predicted"/>
<protein>
    <submittedName>
        <fullName evidence="1">Uncharacterized protein</fullName>
    </submittedName>
</protein>
<accession>X1SRF7</accession>
<comment type="caution">
    <text evidence="1">The sequence shown here is derived from an EMBL/GenBank/DDBJ whole genome shotgun (WGS) entry which is preliminary data.</text>
</comment>
<sequence>MRIKLNCGIIRVMEDKEINQPGQSKIIEELIPGSDKEISISDMSID</sequence>
<name>X1SRF7_9ZZZZ</name>
<dbReference type="AlphaFoldDB" id="X1SRF7"/>
<gene>
    <name evidence="1" type="ORF">S12H4_22697</name>
</gene>
<dbReference type="EMBL" id="BARW01011891">
    <property type="protein sequence ID" value="GAI77935.1"/>
    <property type="molecule type" value="Genomic_DNA"/>
</dbReference>
<organism evidence="1">
    <name type="scientific">marine sediment metagenome</name>
    <dbReference type="NCBI Taxonomy" id="412755"/>
    <lineage>
        <taxon>unclassified sequences</taxon>
        <taxon>metagenomes</taxon>
        <taxon>ecological metagenomes</taxon>
    </lineage>
</organism>
<reference evidence="1" key="1">
    <citation type="journal article" date="2014" name="Front. Microbiol.">
        <title>High frequency of phylogenetically diverse reductive dehalogenase-homologous genes in deep subseafloor sedimentary metagenomes.</title>
        <authorList>
            <person name="Kawai M."/>
            <person name="Futagami T."/>
            <person name="Toyoda A."/>
            <person name="Takaki Y."/>
            <person name="Nishi S."/>
            <person name="Hori S."/>
            <person name="Arai W."/>
            <person name="Tsubouchi T."/>
            <person name="Morono Y."/>
            <person name="Uchiyama I."/>
            <person name="Ito T."/>
            <person name="Fujiyama A."/>
            <person name="Inagaki F."/>
            <person name="Takami H."/>
        </authorList>
    </citation>
    <scope>NUCLEOTIDE SEQUENCE</scope>
    <source>
        <strain evidence="1">Expedition CK06-06</strain>
    </source>
</reference>